<organism evidence="4 5">
    <name type="scientific">Rhizomicrobium palustre</name>
    <dbReference type="NCBI Taxonomy" id="189966"/>
    <lineage>
        <taxon>Bacteria</taxon>
        <taxon>Pseudomonadati</taxon>
        <taxon>Pseudomonadota</taxon>
        <taxon>Alphaproteobacteria</taxon>
        <taxon>Micropepsales</taxon>
        <taxon>Micropepsaceae</taxon>
        <taxon>Rhizomicrobium</taxon>
    </lineage>
</organism>
<dbReference type="SMART" id="SM00862">
    <property type="entry name" value="Trans_reg_C"/>
    <property type="match status" value="1"/>
</dbReference>
<dbReference type="GO" id="GO:0006355">
    <property type="term" value="P:regulation of DNA-templated transcription"/>
    <property type="evidence" value="ECO:0007669"/>
    <property type="project" value="InterPro"/>
</dbReference>
<dbReference type="Pfam" id="PF00486">
    <property type="entry name" value="Trans_reg_C"/>
    <property type="match status" value="1"/>
</dbReference>
<feature type="domain" description="OmpR/PhoB-type" evidence="3">
    <location>
        <begin position="30"/>
        <end position="128"/>
    </location>
</feature>
<dbReference type="Gene3D" id="1.10.10.10">
    <property type="entry name" value="Winged helix-like DNA-binding domain superfamily/Winged helix DNA-binding domain"/>
    <property type="match status" value="1"/>
</dbReference>
<evidence type="ECO:0000256" key="1">
    <source>
        <dbReference type="ARBA" id="ARBA00023125"/>
    </source>
</evidence>
<evidence type="ECO:0000256" key="2">
    <source>
        <dbReference type="PROSITE-ProRule" id="PRU01091"/>
    </source>
</evidence>
<dbReference type="PANTHER" id="PTHR47691">
    <property type="entry name" value="REGULATOR-RELATED"/>
    <property type="match status" value="1"/>
</dbReference>
<name>A0A846MW67_9PROT</name>
<gene>
    <name evidence="4" type="ORF">FHS83_000911</name>
</gene>
<dbReference type="AlphaFoldDB" id="A0A846MW67"/>
<dbReference type="Proteomes" id="UP000570514">
    <property type="component" value="Unassembled WGS sequence"/>
</dbReference>
<dbReference type="GO" id="GO:0000160">
    <property type="term" value="P:phosphorelay signal transduction system"/>
    <property type="evidence" value="ECO:0007669"/>
    <property type="project" value="InterPro"/>
</dbReference>
<evidence type="ECO:0000313" key="4">
    <source>
        <dbReference type="EMBL" id="NIK87593.1"/>
    </source>
</evidence>
<dbReference type="PANTHER" id="PTHR47691:SF3">
    <property type="entry name" value="HTH-TYPE TRANSCRIPTIONAL REGULATOR RV0890C-RELATED"/>
    <property type="match status" value="1"/>
</dbReference>
<comment type="caution">
    <text evidence="4">The sequence shown here is derived from an EMBL/GenBank/DDBJ whole genome shotgun (WGS) entry which is preliminary data.</text>
</comment>
<evidence type="ECO:0000259" key="3">
    <source>
        <dbReference type="PROSITE" id="PS51755"/>
    </source>
</evidence>
<dbReference type="EMBL" id="JAASRM010000001">
    <property type="protein sequence ID" value="NIK87593.1"/>
    <property type="molecule type" value="Genomic_DNA"/>
</dbReference>
<protein>
    <submittedName>
        <fullName evidence="4">DNA-binding winged helix-turn-helix (WHTH) protein</fullName>
    </submittedName>
</protein>
<keyword evidence="1 2" id="KW-0238">DNA-binding</keyword>
<dbReference type="InterPro" id="IPR016032">
    <property type="entry name" value="Sig_transdc_resp-reg_C-effctor"/>
</dbReference>
<accession>A0A846MW67</accession>
<dbReference type="InterPro" id="IPR001867">
    <property type="entry name" value="OmpR/PhoB-type_DNA-bd"/>
</dbReference>
<sequence length="177" mass="19289">MPTTAASEPLLGATRSPDYAPVFDQAVLPQRSFAFGLFLLRPEQQLLLKQEVPVRIGGRALDILTALVEKPGELVDKRTLISRVWPNTHVEETNLKVNVAGLRRVLEDDPCLPQFIATVVGRGYRFIAPVRATGSLAPASNRPPAGEAPSIVELIETIDAVRQHLAQISSGRREPNA</sequence>
<dbReference type="CDD" id="cd00383">
    <property type="entry name" value="trans_reg_C"/>
    <property type="match status" value="1"/>
</dbReference>
<dbReference type="GO" id="GO:0003677">
    <property type="term" value="F:DNA binding"/>
    <property type="evidence" value="ECO:0007669"/>
    <property type="project" value="UniProtKB-UniRule"/>
</dbReference>
<dbReference type="InterPro" id="IPR036388">
    <property type="entry name" value="WH-like_DNA-bd_sf"/>
</dbReference>
<keyword evidence="5" id="KW-1185">Reference proteome</keyword>
<dbReference type="PROSITE" id="PS51755">
    <property type="entry name" value="OMPR_PHOB"/>
    <property type="match status" value="1"/>
</dbReference>
<dbReference type="SUPFAM" id="SSF46894">
    <property type="entry name" value="C-terminal effector domain of the bipartite response regulators"/>
    <property type="match status" value="1"/>
</dbReference>
<proteinExistence type="predicted"/>
<dbReference type="RefSeq" id="WP_167081350.1">
    <property type="nucleotide sequence ID" value="NZ_BAAADC010000001.1"/>
</dbReference>
<reference evidence="4 5" key="1">
    <citation type="submission" date="2020-03" db="EMBL/GenBank/DDBJ databases">
        <title>Genomic Encyclopedia of Type Strains, Phase IV (KMG-IV): sequencing the most valuable type-strain genomes for metagenomic binning, comparative biology and taxonomic classification.</title>
        <authorList>
            <person name="Goeker M."/>
        </authorList>
    </citation>
    <scope>NUCLEOTIDE SEQUENCE [LARGE SCALE GENOMIC DNA]</scope>
    <source>
        <strain evidence="4 5">DSM 19867</strain>
    </source>
</reference>
<evidence type="ECO:0000313" key="5">
    <source>
        <dbReference type="Proteomes" id="UP000570514"/>
    </source>
</evidence>
<feature type="DNA-binding region" description="OmpR/PhoB-type" evidence="2">
    <location>
        <begin position="30"/>
        <end position="128"/>
    </location>
</feature>